<name>A0A2A4B2T5_9SPHN</name>
<dbReference type="SUPFAM" id="SSF51556">
    <property type="entry name" value="Metallo-dependent hydrolases"/>
    <property type="match status" value="1"/>
</dbReference>
<dbReference type="OrthoDB" id="9766983at2"/>
<dbReference type="Gene3D" id="3.20.20.140">
    <property type="entry name" value="Metal-dependent hydrolases"/>
    <property type="match status" value="1"/>
</dbReference>
<reference evidence="2 3" key="1">
    <citation type="submission" date="2017-09" db="EMBL/GenBank/DDBJ databases">
        <title>Sphingomonas spermidinifaciens 9NM-10, whole genome shotgun sequence.</title>
        <authorList>
            <person name="Feng G."/>
            <person name="Zhu H."/>
        </authorList>
    </citation>
    <scope>NUCLEOTIDE SEQUENCE [LARGE SCALE GENOMIC DNA]</scope>
    <source>
        <strain evidence="2 3">9NM-10</strain>
    </source>
</reference>
<proteinExistence type="predicted"/>
<dbReference type="SUPFAM" id="SSF51338">
    <property type="entry name" value="Composite domain of metallo-dependent hydrolases"/>
    <property type="match status" value="1"/>
</dbReference>
<organism evidence="2 3">
    <name type="scientific">Sphingomonas spermidinifaciens</name>
    <dbReference type="NCBI Taxonomy" id="1141889"/>
    <lineage>
        <taxon>Bacteria</taxon>
        <taxon>Pseudomonadati</taxon>
        <taxon>Pseudomonadota</taxon>
        <taxon>Alphaproteobacteria</taxon>
        <taxon>Sphingomonadales</taxon>
        <taxon>Sphingomonadaceae</taxon>
        <taxon>Sphingomonas</taxon>
    </lineage>
</organism>
<evidence type="ECO:0000313" key="3">
    <source>
        <dbReference type="Proteomes" id="UP000218366"/>
    </source>
</evidence>
<dbReference type="GO" id="GO:0016812">
    <property type="term" value="F:hydrolase activity, acting on carbon-nitrogen (but not peptide) bonds, in cyclic amides"/>
    <property type="evidence" value="ECO:0007669"/>
    <property type="project" value="TreeGrafter"/>
</dbReference>
<keyword evidence="3" id="KW-1185">Reference proteome</keyword>
<dbReference type="Gene3D" id="2.30.40.10">
    <property type="entry name" value="Urease, subunit C, domain 1"/>
    <property type="match status" value="2"/>
</dbReference>
<dbReference type="InterPro" id="IPR013108">
    <property type="entry name" value="Amidohydro_3"/>
</dbReference>
<gene>
    <name evidence="2" type="ORF">COC42_12580</name>
</gene>
<evidence type="ECO:0000259" key="1">
    <source>
        <dbReference type="Pfam" id="PF07969"/>
    </source>
</evidence>
<dbReference type="PANTHER" id="PTHR11647">
    <property type="entry name" value="HYDRANTOINASE/DIHYDROPYRIMIDINASE FAMILY MEMBER"/>
    <property type="match status" value="1"/>
</dbReference>
<feature type="domain" description="Amidohydrolase 3" evidence="1">
    <location>
        <begin position="87"/>
        <end position="514"/>
    </location>
</feature>
<dbReference type="InterPro" id="IPR011059">
    <property type="entry name" value="Metal-dep_hydrolase_composite"/>
</dbReference>
<dbReference type="EMBL" id="NWMW01000002">
    <property type="protein sequence ID" value="PCD02275.1"/>
    <property type="molecule type" value="Genomic_DNA"/>
</dbReference>
<accession>A0A2A4B2T5</accession>
<dbReference type="InterPro" id="IPR050378">
    <property type="entry name" value="Metallo-dep_Hydrolases_sf"/>
</dbReference>
<dbReference type="GO" id="GO:0005829">
    <property type="term" value="C:cytosol"/>
    <property type="evidence" value="ECO:0007669"/>
    <property type="project" value="TreeGrafter"/>
</dbReference>
<dbReference type="InterPro" id="IPR032466">
    <property type="entry name" value="Metal_Hydrolase"/>
</dbReference>
<comment type="caution">
    <text evidence="2">The sequence shown here is derived from an EMBL/GenBank/DDBJ whole genome shotgun (WGS) entry which is preliminary data.</text>
</comment>
<keyword evidence="2" id="KW-0378">Hydrolase</keyword>
<sequence length="540" mass="56689">MVAGRRSGGRRADRGWTDDAARAGFLGVRATILPALLALGAAPVPADLLIRGAMVVTGSAAPFTGDVAVRGERIVAVGPRLSMRATRTVDAEGLVLAPGFIDPHTHVEDQLLGTDARARLLERFLMQGVTTAFIGNDGGGEADVRAVLASAAARPVGINYASYTGFGTIRRAVLGDADRAPTPAELAAMKALAARAMCDGALGLSSGLYYAPQRFAKTAEVAAVAAEAGRRGGFYDTHLRDESSYSIGLDSAVEEALAIGRASGAAVHIAHIKALGADVEGRAPNVIARIEAARAKGQRVTADQYPWDASGTSLVVALVPGWAQADGRAAMLARLSEARVKAEMQANLRRRGGAEKLLVTSGPIDVKGRTLAQIAAARRLDPVEAAIAVITREDPAVASFNQSERDIRAFMARPWVMTGSDASTGHPRAFGSFARKYAVYVRERRVLDLAGFVTRSSTLAADTFGLKDRGRIAPGAFADLVLFDPRSYAARATYAEPERTAAGVRMVLVNGRVAVEESRLTGVAAGRALRRMPREGTCPA</sequence>
<evidence type="ECO:0000313" key="2">
    <source>
        <dbReference type="EMBL" id="PCD02275.1"/>
    </source>
</evidence>
<protein>
    <submittedName>
        <fullName evidence="2">Amidohydrolase</fullName>
    </submittedName>
</protein>
<dbReference type="Pfam" id="PF07969">
    <property type="entry name" value="Amidohydro_3"/>
    <property type="match status" value="1"/>
</dbReference>
<dbReference type="PANTHER" id="PTHR11647:SF1">
    <property type="entry name" value="COLLAPSIN RESPONSE MEDIATOR PROTEIN"/>
    <property type="match status" value="1"/>
</dbReference>
<dbReference type="Proteomes" id="UP000218366">
    <property type="component" value="Unassembled WGS sequence"/>
</dbReference>
<dbReference type="AlphaFoldDB" id="A0A2A4B2T5"/>